<reference evidence="14 15" key="1">
    <citation type="journal article" date="2016" name="Nat. Commun.">
        <title>Thousands of microbial genomes shed light on interconnected biogeochemical processes in an aquifer system.</title>
        <authorList>
            <person name="Anantharaman K."/>
            <person name="Brown C.T."/>
            <person name="Hug L.A."/>
            <person name="Sharon I."/>
            <person name="Castelle C.J."/>
            <person name="Probst A.J."/>
            <person name="Thomas B.C."/>
            <person name="Singh A."/>
            <person name="Wilkins M.J."/>
            <person name="Karaoz U."/>
            <person name="Brodie E.L."/>
            <person name="Williams K.H."/>
            <person name="Hubbard S.S."/>
            <person name="Banfield J.F."/>
        </authorList>
    </citation>
    <scope>NUCLEOTIDE SEQUENCE [LARGE SCALE GENOMIC DNA]</scope>
</reference>
<keyword evidence="5 12" id="KW-0479">Metal-binding</keyword>
<evidence type="ECO:0000256" key="12">
    <source>
        <dbReference type="PIRSR" id="PIRSR006816-2"/>
    </source>
</evidence>
<dbReference type="Proteomes" id="UP000179266">
    <property type="component" value="Unassembled WGS sequence"/>
</dbReference>
<comment type="cofactor">
    <cofactor evidence="10">
        <name>[2Fe-2S] cluster</name>
        <dbReference type="ChEBI" id="CHEBI:190135"/>
    </cofactor>
</comment>
<evidence type="ECO:0000256" key="1">
    <source>
        <dbReference type="ARBA" id="ARBA00006422"/>
    </source>
</evidence>
<dbReference type="SUPFAM" id="SSF63380">
    <property type="entry name" value="Riboflavin synthase domain-like"/>
    <property type="match status" value="1"/>
</dbReference>
<dbReference type="GO" id="GO:0051537">
    <property type="term" value="F:2 iron, 2 sulfur cluster binding"/>
    <property type="evidence" value="ECO:0007669"/>
    <property type="project" value="UniProtKB-KW"/>
</dbReference>
<dbReference type="PROSITE" id="PS51384">
    <property type="entry name" value="FAD_FR"/>
    <property type="match status" value="1"/>
</dbReference>
<dbReference type="PIRSF" id="PIRSF006816">
    <property type="entry name" value="Cyc3_hyd_g"/>
    <property type="match status" value="1"/>
</dbReference>
<dbReference type="CDD" id="cd06219">
    <property type="entry name" value="DHOD_e_trans_like1"/>
    <property type="match status" value="1"/>
</dbReference>
<evidence type="ECO:0000256" key="3">
    <source>
        <dbReference type="ARBA" id="ARBA00022630"/>
    </source>
</evidence>
<keyword evidence="4 12" id="KW-0001">2Fe-2S</keyword>
<feature type="binding site" evidence="12">
    <location>
        <position position="237"/>
    </location>
    <ligand>
        <name>[2Fe-2S] cluster</name>
        <dbReference type="ChEBI" id="CHEBI:190135"/>
    </ligand>
</feature>
<dbReference type="InterPro" id="IPR037117">
    <property type="entry name" value="Dihydroorotate_DH_ele_sf"/>
</dbReference>
<keyword evidence="2" id="KW-0813">Transport</keyword>
<evidence type="ECO:0000313" key="14">
    <source>
        <dbReference type="EMBL" id="OGL44343.1"/>
    </source>
</evidence>
<comment type="caution">
    <text evidence="14">The sequence shown here is derived from an EMBL/GenBank/DDBJ whole genome shotgun (WGS) entry which is preliminary data.</text>
</comment>
<keyword evidence="6 11" id="KW-0274">FAD</keyword>
<evidence type="ECO:0000256" key="4">
    <source>
        <dbReference type="ARBA" id="ARBA00022714"/>
    </source>
</evidence>
<dbReference type="Gene3D" id="3.40.50.80">
    <property type="entry name" value="Nucleotide-binding domain of ferredoxin-NADP reductase (FNR) module"/>
    <property type="match status" value="1"/>
</dbReference>
<dbReference type="PANTHER" id="PTHR43513:SF3">
    <property type="entry name" value="DIHYDROOROTATE DEHYDROGENASE B (NAD(+)), ELECTRON TRANSFER SUBUNIT-RELATED"/>
    <property type="match status" value="1"/>
</dbReference>
<dbReference type="PANTHER" id="PTHR43513">
    <property type="entry name" value="DIHYDROOROTATE DEHYDROGENASE B (NAD(+)), ELECTRON TRANSFER SUBUNIT"/>
    <property type="match status" value="1"/>
</dbReference>
<feature type="binding site" evidence="12">
    <location>
        <position position="222"/>
    </location>
    <ligand>
        <name>[2Fe-2S] cluster</name>
        <dbReference type="ChEBI" id="CHEBI:190135"/>
    </ligand>
</feature>
<evidence type="ECO:0000256" key="6">
    <source>
        <dbReference type="ARBA" id="ARBA00022827"/>
    </source>
</evidence>
<proteinExistence type="inferred from homology"/>
<gene>
    <name evidence="14" type="ORF">A2161_04575</name>
</gene>
<dbReference type="InterPro" id="IPR050353">
    <property type="entry name" value="PyrK_electron_transfer"/>
</dbReference>
<dbReference type="InterPro" id="IPR012165">
    <property type="entry name" value="Cyt_c3_hydrogenase_gsu"/>
</dbReference>
<keyword evidence="7" id="KW-0249">Electron transport</keyword>
<evidence type="ECO:0000259" key="13">
    <source>
        <dbReference type="PROSITE" id="PS51384"/>
    </source>
</evidence>
<evidence type="ECO:0000313" key="15">
    <source>
        <dbReference type="Proteomes" id="UP000179266"/>
    </source>
</evidence>
<protein>
    <submittedName>
        <fullName evidence="14">Ferredoxin-NADP reductase</fullName>
    </submittedName>
</protein>
<organism evidence="14 15">
    <name type="scientific">Candidatus Schekmanbacteria bacterium RBG_13_48_7</name>
    <dbReference type="NCBI Taxonomy" id="1817878"/>
    <lineage>
        <taxon>Bacteria</taxon>
        <taxon>Candidatus Schekmaniibacteriota</taxon>
    </lineage>
</organism>
<evidence type="ECO:0000256" key="5">
    <source>
        <dbReference type="ARBA" id="ARBA00022723"/>
    </source>
</evidence>
<evidence type="ECO:0000256" key="10">
    <source>
        <dbReference type="ARBA" id="ARBA00034078"/>
    </source>
</evidence>
<dbReference type="NCBIfam" id="NF004862">
    <property type="entry name" value="PRK06222.1"/>
    <property type="match status" value="1"/>
</dbReference>
<dbReference type="Gene3D" id="2.10.240.10">
    <property type="entry name" value="Dihydroorotate dehydrogenase, electron transfer subunit"/>
    <property type="match status" value="1"/>
</dbReference>
<feature type="domain" description="FAD-binding FR-type" evidence="13">
    <location>
        <begin position="1"/>
        <end position="95"/>
    </location>
</feature>
<evidence type="ECO:0000256" key="9">
    <source>
        <dbReference type="ARBA" id="ARBA00023014"/>
    </source>
</evidence>
<dbReference type="GO" id="GO:0006221">
    <property type="term" value="P:pyrimidine nucleotide biosynthetic process"/>
    <property type="evidence" value="ECO:0007669"/>
    <property type="project" value="InterPro"/>
</dbReference>
<dbReference type="InterPro" id="IPR001433">
    <property type="entry name" value="OxRdtase_FAD/NAD-bd"/>
</dbReference>
<dbReference type="GO" id="GO:0046872">
    <property type="term" value="F:metal ion binding"/>
    <property type="evidence" value="ECO:0007669"/>
    <property type="project" value="UniProtKB-KW"/>
</dbReference>
<dbReference type="GO" id="GO:0016491">
    <property type="term" value="F:oxidoreductase activity"/>
    <property type="evidence" value="ECO:0007669"/>
    <property type="project" value="InterPro"/>
</dbReference>
<name>A0A1F7RS29_9BACT</name>
<comment type="cofactor">
    <cofactor evidence="12">
        <name>[2Fe-2S] cluster</name>
        <dbReference type="ChEBI" id="CHEBI:190135"/>
    </cofactor>
    <text evidence="12">Binds 1 [2Fe-2S] cluster per subunit.</text>
</comment>
<sequence length="279" mass="30614">MNRIVLKKELAQDVVLLKVEAPVIAKKRKAGQFIILRIHEYGERIPLTIADSDLEDGTITLIIQGVGKTTIELNSLKEGEYIQDIVGPLGTATHIENFGTTVPIGGGIGIAVAYPIAKALKEEGNKVISIIGARRKDLLILEDEIRSVSDEVFVCTDDGSYGEKGFVTDALQKLIDRNQKINQVITIGPLVMMKAVANLTKKYTIPTQASLNPIMIDGTGMCGGCRVSVDGKSRLVCVDGPEFDAHQIDFDELMQRLSSYRDLEQESLKMHVCKLHPKE</sequence>
<comment type="similarity">
    <text evidence="1">Belongs to the PyrK family.</text>
</comment>
<feature type="binding site" evidence="12">
    <location>
        <position position="225"/>
    </location>
    <ligand>
        <name>[2Fe-2S] cluster</name>
        <dbReference type="ChEBI" id="CHEBI:190135"/>
    </ligand>
</feature>
<evidence type="ECO:0000256" key="7">
    <source>
        <dbReference type="ARBA" id="ARBA00022982"/>
    </source>
</evidence>
<evidence type="ECO:0000256" key="2">
    <source>
        <dbReference type="ARBA" id="ARBA00022448"/>
    </source>
</evidence>
<dbReference type="InterPro" id="IPR019480">
    <property type="entry name" value="Dihydroorotate_DH_Fe-S-bd"/>
</dbReference>
<feature type="binding site" evidence="11">
    <location>
        <begin position="62"/>
        <end position="64"/>
    </location>
    <ligand>
        <name>FAD</name>
        <dbReference type="ChEBI" id="CHEBI:57692"/>
    </ligand>
</feature>
<keyword evidence="3 11" id="KW-0285">Flavoprotein</keyword>
<dbReference type="Gene3D" id="2.40.30.10">
    <property type="entry name" value="Translation factors"/>
    <property type="match status" value="1"/>
</dbReference>
<dbReference type="Pfam" id="PF10418">
    <property type="entry name" value="DHODB_Fe-S_bind"/>
    <property type="match status" value="1"/>
</dbReference>
<dbReference type="AlphaFoldDB" id="A0A1F7RS29"/>
<dbReference type="EMBL" id="MGDD01000228">
    <property type="protein sequence ID" value="OGL44343.1"/>
    <property type="molecule type" value="Genomic_DNA"/>
</dbReference>
<accession>A0A1F7RS29</accession>
<dbReference type="InterPro" id="IPR039261">
    <property type="entry name" value="FNR_nucleotide-bd"/>
</dbReference>
<keyword evidence="8 12" id="KW-0408">Iron</keyword>
<evidence type="ECO:0000256" key="11">
    <source>
        <dbReference type="PIRSR" id="PIRSR006816-1"/>
    </source>
</evidence>
<dbReference type="InterPro" id="IPR017938">
    <property type="entry name" value="Riboflavin_synthase-like_b-brl"/>
</dbReference>
<dbReference type="Pfam" id="PF00175">
    <property type="entry name" value="NAD_binding_1"/>
    <property type="match status" value="1"/>
</dbReference>
<keyword evidence="9 12" id="KW-0411">Iron-sulfur</keyword>
<evidence type="ECO:0000256" key="8">
    <source>
        <dbReference type="ARBA" id="ARBA00023004"/>
    </source>
</evidence>
<dbReference type="InterPro" id="IPR017927">
    <property type="entry name" value="FAD-bd_FR_type"/>
</dbReference>
<comment type="cofactor">
    <cofactor evidence="11">
        <name>FAD</name>
        <dbReference type="ChEBI" id="CHEBI:57692"/>
    </cofactor>
    <text evidence="11">Binds 1 FAD per subunit.</text>
</comment>
<dbReference type="GO" id="GO:0050660">
    <property type="term" value="F:flavin adenine dinucleotide binding"/>
    <property type="evidence" value="ECO:0007669"/>
    <property type="project" value="InterPro"/>
</dbReference>
<dbReference type="SUPFAM" id="SSF52343">
    <property type="entry name" value="Ferredoxin reductase-like, C-terminal NADP-linked domain"/>
    <property type="match status" value="1"/>
</dbReference>